<dbReference type="SUPFAM" id="SSF53335">
    <property type="entry name" value="S-adenosyl-L-methionine-dependent methyltransferases"/>
    <property type="match status" value="1"/>
</dbReference>
<dbReference type="Pfam" id="PF08241">
    <property type="entry name" value="Methyltransf_11"/>
    <property type="match status" value="1"/>
</dbReference>
<protein>
    <submittedName>
        <fullName evidence="2">Class I SAM-dependent methyltransferase</fullName>
    </submittedName>
</protein>
<dbReference type="PANTHER" id="PTHR43591">
    <property type="entry name" value="METHYLTRANSFERASE"/>
    <property type="match status" value="1"/>
</dbReference>
<evidence type="ECO:0000313" key="3">
    <source>
        <dbReference type="Proteomes" id="UP000830158"/>
    </source>
</evidence>
<organism evidence="2 3">
    <name type="scientific">Amycolatopsis thermalba</name>
    <dbReference type="NCBI Taxonomy" id="944492"/>
    <lineage>
        <taxon>Bacteria</taxon>
        <taxon>Bacillati</taxon>
        <taxon>Actinomycetota</taxon>
        <taxon>Actinomycetes</taxon>
        <taxon>Pseudonocardiales</taxon>
        <taxon>Pseudonocardiaceae</taxon>
        <taxon>Amycolatopsis</taxon>
    </lineage>
</organism>
<dbReference type="EMBL" id="CP091196">
    <property type="protein sequence ID" value="UQS24758.1"/>
    <property type="molecule type" value="Genomic_DNA"/>
</dbReference>
<accession>A0ABY4NXK2</accession>
<dbReference type="Proteomes" id="UP000830158">
    <property type="component" value="Chromosome"/>
</dbReference>
<dbReference type="Gene3D" id="3.40.50.150">
    <property type="entry name" value="Vaccinia Virus protein VP39"/>
    <property type="match status" value="1"/>
</dbReference>
<keyword evidence="3" id="KW-1185">Reference proteome</keyword>
<gene>
    <name evidence="2" type="ORF">L1857_18990</name>
</gene>
<proteinExistence type="predicted"/>
<dbReference type="InterPro" id="IPR029063">
    <property type="entry name" value="SAM-dependent_MTases_sf"/>
</dbReference>
<keyword evidence="2" id="KW-0808">Transferase</keyword>
<dbReference type="RefSeq" id="WP_116111693.1">
    <property type="nucleotide sequence ID" value="NZ_CP091196.1"/>
</dbReference>
<evidence type="ECO:0000313" key="2">
    <source>
        <dbReference type="EMBL" id="UQS24758.1"/>
    </source>
</evidence>
<dbReference type="InterPro" id="IPR013216">
    <property type="entry name" value="Methyltransf_11"/>
</dbReference>
<dbReference type="CDD" id="cd02440">
    <property type="entry name" value="AdoMet_MTases"/>
    <property type="match status" value="1"/>
</dbReference>
<sequence>MSTRADTPAGYVFAGAGATGTDDPRARQHQWLAAAYDPLTTRRLAATGAGPGWRCLDVGAGGGSVSRWLAARVAPSGGVVATDLDPGHVGTAANLVVQRHDVVTDPLPEAAFDLVHARLVLRHLPRRAAVLGKLARALRPGGWLQIDEFDTGYGPCLLAPGPAARRRYEEFRAAVATVMRAAGAEPGYGAQVAEEMRAAGLTGIDVHAEVTVWHAGSPGLRLLLHTSHHLHERLAAAGLTGEHLADVRRVMTDPGFRAVSPVMYSVHGRRAS</sequence>
<reference evidence="2" key="1">
    <citation type="submission" date="2022-01" db="EMBL/GenBank/DDBJ databases">
        <title>PSI-footprinting approach for the identification of protein synthesis inhibitor producers.</title>
        <authorList>
            <person name="Handel F."/>
            <person name="Kulik A."/>
            <person name="Wex K.W."/>
            <person name="Berscheid A."/>
            <person name="Saur J.S."/>
            <person name="Winkler A."/>
            <person name="Wibberg D."/>
            <person name="Kalinowski J."/>
            <person name="Broetz-Oesterhelt H."/>
            <person name="Mast Y."/>
        </authorList>
    </citation>
    <scope>NUCLEOTIDE SEQUENCE</scope>
    <source>
        <strain evidence="2">KNN 49.3e</strain>
    </source>
</reference>
<keyword evidence="2" id="KW-0489">Methyltransferase</keyword>
<dbReference type="GO" id="GO:0032259">
    <property type="term" value="P:methylation"/>
    <property type="evidence" value="ECO:0007669"/>
    <property type="project" value="UniProtKB-KW"/>
</dbReference>
<feature type="domain" description="Methyltransferase type 11" evidence="1">
    <location>
        <begin position="56"/>
        <end position="144"/>
    </location>
</feature>
<evidence type="ECO:0000259" key="1">
    <source>
        <dbReference type="Pfam" id="PF08241"/>
    </source>
</evidence>
<dbReference type="GO" id="GO:0008168">
    <property type="term" value="F:methyltransferase activity"/>
    <property type="evidence" value="ECO:0007669"/>
    <property type="project" value="UniProtKB-KW"/>
</dbReference>
<name>A0ABY4NXK2_9PSEU</name>